<evidence type="ECO:0000313" key="2">
    <source>
        <dbReference type="EMBL" id="CCK77948.1"/>
    </source>
</evidence>
<dbReference type="EMBL" id="FO203512">
    <property type="protein sequence ID" value="CCK77948.1"/>
    <property type="molecule type" value="Genomic_DNA"/>
</dbReference>
<proteinExistence type="predicted"/>
<dbReference type="InterPro" id="IPR011017">
    <property type="entry name" value="TRASH_dom"/>
</dbReference>
<accession>R4YUL7</accession>
<dbReference type="HOGENOM" id="CLU_136763_0_0_6"/>
<keyword evidence="3" id="KW-1185">Reference proteome</keyword>
<protein>
    <submittedName>
        <fullName evidence="2">Similar to YHS protein</fullName>
    </submittedName>
</protein>
<reference evidence="2 3" key="1">
    <citation type="journal article" date="2013" name="Nat. Commun.">
        <title>Genome sequence and functional genomic analysis of the oil-degrading bacterium Oleispira antarctica.</title>
        <authorList>
            <person name="Kube M."/>
            <person name="Chernikova T.N."/>
            <person name="Al-Ramahi Y."/>
            <person name="Beloqui A."/>
            <person name="Lopez-Cortez N."/>
            <person name="Guazzaroni M.E."/>
            <person name="Heipieper H.J."/>
            <person name="Klages S."/>
            <person name="Kotsyurbenko O.R."/>
            <person name="Langer I."/>
            <person name="Nechitaylo T.Y."/>
            <person name="Lunsdorf H."/>
            <person name="Fernandez M."/>
            <person name="Juarez S."/>
            <person name="Ciordia S."/>
            <person name="Singer A."/>
            <person name="Kagan O."/>
            <person name="Egorova O."/>
            <person name="Petit P.A."/>
            <person name="Stogios P."/>
            <person name="Kim Y."/>
            <person name="Tchigvintsev A."/>
            <person name="Flick R."/>
            <person name="Denaro R."/>
            <person name="Genovese M."/>
            <person name="Albar J.P."/>
            <person name="Reva O.N."/>
            <person name="Martinez-Gomariz M."/>
            <person name="Tran H."/>
            <person name="Ferrer M."/>
            <person name="Savchenko A."/>
            <person name="Yakunin A.F."/>
            <person name="Yakimov M.M."/>
            <person name="Golyshina O.V."/>
            <person name="Reinhardt R."/>
            <person name="Golyshin P.N."/>
        </authorList>
    </citation>
    <scope>NUCLEOTIDE SEQUENCE [LARGE SCALE GENOMIC DNA]</scope>
</reference>
<organism evidence="2 3">
    <name type="scientific">Oleispira antarctica RB-8</name>
    <dbReference type="NCBI Taxonomy" id="698738"/>
    <lineage>
        <taxon>Bacteria</taxon>
        <taxon>Pseudomonadati</taxon>
        <taxon>Pseudomonadota</taxon>
        <taxon>Gammaproteobacteria</taxon>
        <taxon>Oceanospirillales</taxon>
        <taxon>Oceanospirillaceae</taxon>
        <taxon>Oleispira</taxon>
    </lineage>
</organism>
<dbReference type="AlphaFoldDB" id="R4YUL7"/>
<dbReference type="OrthoDB" id="9793685at2"/>
<sequence length="165" mass="18836">MSEIEFTIHCPVCSMTKINRSLLFSFQGIDHYFCSSQCLDRFKDRPHLFVGDPQRGLSPKQKKQTVFKKRKIRFSKALDAELTAAITESLQALMGIEALVFEGQDLYVTYDLLQVSLEDIENIIEQVAISLRDGLVDKIKRGVIHYNEECELDNLAHLTRDGGCH</sequence>
<evidence type="ECO:0000313" key="3">
    <source>
        <dbReference type="Proteomes" id="UP000032749"/>
    </source>
</evidence>
<name>R4YUL7_OLEAN</name>
<dbReference type="SMART" id="SM00746">
    <property type="entry name" value="TRASH"/>
    <property type="match status" value="1"/>
</dbReference>
<dbReference type="PATRIC" id="fig|698738.3.peg.3926"/>
<evidence type="ECO:0000259" key="1">
    <source>
        <dbReference type="SMART" id="SM00746"/>
    </source>
</evidence>
<gene>
    <name evidence="2" type="ORF">OLEAN_C37720</name>
</gene>
<dbReference type="STRING" id="698738.OLEAN_C37720"/>
<dbReference type="KEGG" id="oai:OLEAN_C37720"/>
<feature type="domain" description="TRASH" evidence="1">
    <location>
        <begin position="10"/>
        <end position="46"/>
    </location>
</feature>
<dbReference type="Proteomes" id="UP000032749">
    <property type="component" value="Chromosome"/>
</dbReference>